<sequence length="173" mass="19299">MTVVNLQANLQHSSSSSLPVYLKLPLSPNTSPRPTPKPKSTNTTNTTAIRPHTPDLTNSRPKSPSQINLANFLKNWATGYQIHHHPSQPLRSTYPPSQTTLKAVLTILSTWIRDVPCTINPRIESGVPLPEHNVPQRTVTIQALPPSEHPESNRSNTPGVKMRIVRRMIIKMF</sequence>
<feature type="compositionally biased region" description="Low complexity" evidence="1">
    <location>
        <begin position="38"/>
        <end position="47"/>
    </location>
</feature>
<evidence type="ECO:0000313" key="2">
    <source>
        <dbReference type="EMBL" id="CAH7682068.1"/>
    </source>
</evidence>
<dbReference type="AlphaFoldDB" id="A0AAV0B8S6"/>
<feature type="compositionally biased region" description="Polar residues" evidence="1">
    <location>
        <begin position="55"/>
        <end position="64"/>
    </location>
</feature>
<name>A0AAV0B8S6_PHAPC</name>
<evidence type="ECO:0000313" key="3">
    <source>
        <dbReference type="Proteomes" id="UP001153365"/>
    </source>
</evidence>
<feature type="region of interest" description="Disordered" evidence="1">
    <location>
        <begin position="21"/>
        <end position="64"/>
    </location>
</feature>
<dbReference type="EMBL" id="CALTRL010003829">
    <property type="protein sequence ID" value="CAH7682068.1"/>
    <property type="molecule type" value="Genomic_DNA"/>
</dbReference>
<accession>A0AAV0B8S6</accession>
<evidence type="ECO:0000256" key="1">
    <source>
        <dbReference type="SAM" id="MobiDB-lite"/>
    </source>
</evidence>
<comment type="caution">
    <text evidence="2">The sequence shown here is derived from an EMBL/GenBank/DDBJ whole genome shotgun (WGS) entry which is preliminary data.</text>
</comment>
<reference evidence="2" key="1">
    <citation type="submission" date="2022-06" db="EMBL/GenBank/DDBJ databases">
        <authorList>
            <consortium name="SYNGENTA / RWTH Aachen University"/>
        </authorList>
    </citation>
    <scope>NUCLEOTIDE SEQUENCE</scope>
</reference>
<organism evidence="2 3">
    <name type="scientific">Phakopsora pachyrhizi</name>
    <name type="common">Asian soybean rust disease fungus</name>
    <dbReference type="NCBI Taxonomy" id="170000"/>
    <lineage>
        <taxon>Eukaryota</taxon>
        <taxon>Fungi</taxon>
        <taxon>Dikarya</taxon>
        <taxon>Basidiomycota</taxon>
        <taxon>Pucciniomycotina</taxon>
        <taxon>Pucciniomycetes</taxon>
        <taxon>Pucciniales</taxon>
        <taxon>Phakopsoraceae</taxon>
        <taxon>Phakopsora</taxon>
    </lineage>
</organism>
<dbReference type="Proteomes" id="UP001153365">
    <property type="component" value="Unassembled WGS sequence"/>
</dbReference>
<keyword evidence="3" id="KW-1185">Reference proteome</keyword>
<gene>
    <name evidence="2" type="ORF">PPACK8108_LOCUS14767</name>
</gene>
<proteinExistence type="predicted"/>
<protein>
    <submittedName>
        <fullName evidence="2">Uncharacterized protein</fullName>
    </submittedName>
</protein>